<dbReference type="InterPro" id="IPR019815">
    <property type="entry name" value="Translation_initiation_fac_3_C"/>
</dbReference>
<protein>
    <recommendedName>
        <fullName evidence="4">Translation initiation factor IF-3</fullName>
    </recommendedName>
</protein>
<dbReference type="AlphaFoldDB" id="A0A837IM18"/>
<dbReference type="InterPro" id="IPR019814">
    <property type="entry name" value="Translation_initiation_fac_3_N"/>
</dbReference>
<reference evidence="7 8" key="1">
    <citation type="journal article" date="2015" name="Nature">
        <title>rRNA introns, odd ribosomes, and small enigmatic genomes across a large radiation of phyla.</title>
        <authorList>
            <person name="Brown C.T."/>
            <person name="Hug L.A."/>
            <person name="Thomas B.C."/>
            <person name="Sharon I."/>
            <person name="Castelle C.J."/>
            <person name="Singh A."/>
            <person name="Wilkins M.J."/>
            <person name="Williams K.H."/>
            <person name="Banfield J.F."/>
        </authorList>
    </citation>
    <scope>NUCLEOTIDE SEQUENCE [LARGE SCALE GENOMIC DNA]</scope>
</reference>
<dbReference type="Proteomes" id="UP000034462">
    <property type="component" value="Unassembled WGS sequence"/>
</dbReference>
<feature type="domain" description="Translation initiation factor 3 C-terminal" evidence="5">
    <location>
        <begin position="91"/>
        <end position="174"/>
    </location>
</feature>
<gene>
    <name evidence="7" type="ORF">UY25_C0001G0046</name>
</gene>
<accession>A0A837IM18</accession>
<comment type="caution">
    <text evidence="7">The sequence shown here is derived from an EMBL/GenBank/DDBJ whole genome shotgun (WGS) entry which is preliminary data.</text>
</comment>
<dbReference type="GO" id="GO:0003743">
    <property type="term" value="F:translation initiation factor activity"/>
    <property type="evidence" value="ECO:0007669"/>
    <property type="project" value="UniProtKB-UniRule"/>
</dbReference>
<dbReference type="Pfam" id="PF00707">
    <property type="entry name" value="IF3_C"/>
    <property type="match status" value="1"/>
</dbReference>
<feature type="domain" description="Translation initiation factor 3 N-terminal" evidence="6">
    <location>
        <begin position="14"/>
        <end position="82"/>
    </location>
</feature>
<dbReference type="Pfam" id="PF05198">
    <property type="entry name" value="IF3_N"/>
    <property type="match status" value="1"/>
</dbReference>
<evidence type="ECO:0000313" key="8">
    <source>
        <dbReference type="Proteomes" id="UP000034462"/>
    </source>
</evidence>
<dbReference type="GO" id="GO:0032790">
    <property type="term" value="P:ribosome disassembly"/>
    <property type="evidence" value="ECO:0007669"/>
    <property type="project" value="TreeGrafter"/>
</dbReference>
<keyword evidence="3" id="KW-0648">Protein biosynthesis</keyword>
<dbReference type="NCBIfam" id="TIGR00168">
    <property type="entry name" value="infC"/>
    <property type="match status" value="1"/>
</dbReference>
<organism evidence="7 8">
    <name type="scientific">Candidatus Yanofskybacteria bacterium GW2011_GWC1_48_11</name>
    <dbReference type="NCBI Taxonomy" id="1619027"/>
    <lineage>
        <taxon>Bacteria</taxon>
        <taxon>Candidatus Yanofskyibacteriota</taxon>
    </lineage>
</organism>
<dbReference type="SUPFAM" id="SSF55200">
    <property type="entry name" value="Translation initiation factor IF3, C-terminal domain"/>
    <property type="match status" value="1"/>
</dbReference>
<comment type="similarity">
    <text evidence="1">Belongs to the IF-3 family.</text>
</comment>
<dbReference type="GO" id="GO:0043022">
    <property type="term" value="F:ribosome binding"/>
    <property type="evidence" value="ECO:0007669"/>
    <property type="project" value="TreeGrafter"/>
</dbReference>
<dbReference type="PANTHER" id="PTHR10938">
    <property type="entry name" value="TRANSLATION INITIATION FACTOR IF-3"/>
    <property type="match status" value="1"/>
</dbReference>
<dbReference type="Gene3D" id="3.30.110.10">
    <property type="entry name" value="Translation initiation factor 3 (IF-3), C-terminal domain"/>
    <property type="match status" value="1"/>
</dbReference>
<evidence type="ECO:0000256" key="2">
    <source>
        <dbReference type="ARBA" id="ARBA00022540"/>
    </source>
</evidence>
<evidence type="ECO:0000256" key="4">
    <source>
        <dbReference type="NCBIfam" id="TIGR00168"/>
    </source>
</evidence>
<dbReference type="Gene3D" id="3.10.20.80">
    <property type="entry name" value="Translation initiation factor 3 (IF-3), N-terminal domain"/>
    <property type="match status" value="1"/>
</dbReference>
<evidence type="ECO:0000259" key="6">
    <source>
        <dbReference type="Pfam" id="PF05198"/>
    </source>
</evidence>
<keyword evidence="2 7" id="KW-0396">Initiation factor</keyword>
<proteinExistence type="inferred from homology"/>
<dbReference type="PANTHER" id="PTHR10938:SF0">
    <property type="entry name" value="TRANSLATION INITIATION FACTOR IF-3, MITOCHONDRIAL"/>
    <property type="match status" value="1"/>
</dbReference>
<dbReference type="InterPro" id="IPR036787">
    <property type="entry name" value="T_IF-3_N_sf"/>
</dbReference>
<dbReference type="InterPro" id="IPR036788">
    <property type="entry name" value="T_IF-3_C_sf"/>
</dbReference>
<dbReference type="SUPFAM" id="SSF54364">
    <property type="entry name" value="Translation initiation factor IF3, N-terminal domain"/>
    <property type="match status" value="1"/>
</dbReference>
<name>A0A837IM18_9BACT</name>
<dbReference type="EMBL" id="LCPH01000001">
    <property type="protein sequence ID" value="KKU93553.1"/>
    <property type="molecule type" value="Genomic_DNA"/>
</dbReference>
<evidence type="ECO:0000256" key="1">
    <source>
        <dbReference type="ARBA" id="ARBA00005439"/>
    </source>
</evidence>
<dbReference type="GO" id="GO:0005737">
    <property type="term" value="C:cytoplasm"/>
    <property type="evidence" value="ECO:0007669"/>
    <property type="project" value="UniProtKB-ARBA"/>
</dbReference>
<dbReference type="InterPro" id="IPR001288">
    <property type="entry name" value="Translation_initiation_fac_3"/>
</dbReference>
<evidence type="ECO:0000259" key="5">
    <source>
        <dbReference type="Pfam" id="PF00707"/>
    </source>
</evidence>
<evidence type="ECO:0000313" key="7">
    <source>
        <dbReference type="EMBL" id="KKU93553.1"/>
    </source>
</evidence>
<sequence length="176" mass="20270">MPAISTILQKRIYINNQIRASEVRLIDETGKQRGIVPFQEALNLARERGFDLIQITEKVEPPVCRLGEYGKYLYQLEKKLKETKKQEGGGLKEIRLTFTISSHDLETRVMQAEKFLQKGNRVRATLRLRGRQNALEGYAREKLEKFVEALRAHLPVKLESELKKEPRGLSVILVKG</sequence>
<evidence type="ECO:0000256" key="3">
    <source>
        <dbReference type="ARBA" id="ARBA00022917"/>
    </source>
</evidence>